<accession>A0AAQ1PCW4</accession>
<evidence type="ECO:0000313" key="1">
    <source>
        <dbReference type="EMBL" id="SPO62781.1"/>
    </source>
</evidence>
<sequence length="35" mass="4018">MRYLYAPYHLVLAVLVISQKTQHFCISSAVRQAPI</sequence>
<organism evidence="1 2">
    <name type="scientific">Pseudomonas inefficax</name>
    <dbReference type="NCBI Taxonomy" id="2078786"/>
    <lineage>
        <taxon>Bacteria</taxon>
        <taxon>Pseudomonadati</taxon>
        <taxon>Pseudomonadota</taxon>
        <taxon>Gammaproteobacteria</taxon>
        <taxon>Pseudomonadales</taxon>
        <taxon>Pseudomonadaceae</taxon>
        <taxon>Pseudomonas</taxon>
    </lineage>
</organism>
<dbReference type="Proteomes" id="UP000294335">
    <property type="component" value="Unassembled WGS sequence"/>
</dbReference>
<proteinExistence type="predicted"/>
<evidence type="ECO:0000313" key="2">
    <source>
        <dbReference type="Proteomes" id="UP000294335"/>
    </source>
</evidence>
<protein>
    <submittedName>
        <fullName evidence="1">Uncharacterized protein</fullName>
    </submittedName>
</protein>
<dbReference type="EMBL" id="OPYN01000184">
    <property type="protein sequence ID" value="SPO62781.1"/>
    <property type="molecule type" value="Genomic_DNA"/>
</dbReference>
<gene>
    <name evidence="1" type="ORF">JV551A3_V1_1840075</name>
</gene>
<keyword evidence="2" id="KW-1185">Reference proteome</keyword>
<comment type="caution">
    <text evidence="1">The sequence shown here is derived from an EMBL/GenBank/DDBJ whole genome shotgun (WGS) entry which is preliminary data.</text>
</comment>
<dbReference type="AlphaFoldDB" id="A0AAQ1PCW4"/>
<name>A0AAQ1PCW4_9PSED</name>
<reference evidence="1 2" key="1">
    <citation type="submission" date="2018-02" db="EMBL/GenBank/DDBJ databases">
        <authorList>
            <person name="Dubost A."/>
        </authorList>
    </citation>
    <scope>NUCLEOTIDE SEQUENCE [LARGE SCALE GENOMIC DNA]</scope>
    <source>
        <strain evidence="2">JV551A3</strain>
    </source>
</reference>